<gene>
    <name evidence="2" type="ORF">GAYE_SCF78G7089</name>
</gene>
<evidence type="ECO:0008006" key="4">
    <source>
        <dbReference type="Google" id="ProtNLM"/>
    </source>
</evidence>
<name>A0AAV9INQ6_9RHOD</name>
<keyword evidence="3" id="KW-1185">Reference proteome</keyword>
<evidence type="ECO:0000256" key="1">
    <source>
        <dbReference type="SAM" id="Phobius"/>
    </source>
</evidence>
<reference evidence="2 3" key="1">
    <citation type="submission" date="2022-07" db="EMBL/GenBank/DDBJ databases">
        <title>Genome-wide signatures of adaptation to extreme environments.</title>
        <authorList>
            <person name="Cho C.H."/>
            <person name="Yoon H.S."/>
        </authorList>
    </citation>
    <scope>NUCLEOTIDE SEQUENCE [LARGE SCALE GENOMIC DNA]</scope>
    <source>
        <strain evidence="2 3">108.79 E11</strain>
    </source>
</reference>
<proteinExistence type="predicted"/>
<sequence length="306" mass="35242">MANAGQDGLVQVNKHRKVKRLQEDNILNRALSQPGDVFLCFCNIQLLVNAERAIIGNITCPESIELCRLLAGHIAVWFDEHLDDFRLEAILGALLCTCYCEWKRFEGELGVQEWNELEKISSLDTWKLVLGTRQRVDNMLQRVHKLTSILSFLYSGEQPRVDYIVAEDEASWEKLWRGKREVIGYTLEAALQKTCIVENQLREWKKKLDSLADNYSLGTRAYDARMWSLDLIATIMSVCFAVFGMFSQFFGYYVQLPIYNMGNASQYYFYGVMGGISVGLSISVYFSTRWFLRHFSQVFCYDGTGQ</sequence>
<keyword evidence="1" id="KW-0812">Transmembrane</keyword>
<keyword evidence="1" id="KW-0472">Membrane</keyword>
<evidence type="ECO:0000313" key="2">
    <source>
        <dbReference type="EMBL" id="KAK4529137.1"/>
    </source>
</evidence>
<feature type="transmembrane region" description="Helical" evidence="1">
    <location>
        <begin position="267"/>
        <end position="286"/>
    </location>
</feature>
<evidence type="ECO:0000313" key="3">
    <source>
        <dbReference type="Proteomes" id="UP001300502"/>
    </source>
</evidence>
<comment type="caution">
    <text evidence="2">The sequence shown here is derived from an EMBL/GenBank/DDBJ whole genome shotgun (WGS) entry which is preliminary data.</text>
</comment>
<protein>
    <recommendedName>
        <fullName evidence="4">Magnesium transporter</fullName>
    </recommendedName>
</protein>
<dbReference type="Proteomes" id="UP001300502">
    <property type="component" value="Unassembled WGS sequence"/>
</dbReference>
<dbReference type="EMBL" id="JANCYU010000076">
    <property type="protein sequence ID" value="KAK4529137.1"/>
    <property type="molecule type" value="Genomic_DNA"/>
</dbReference>
<organism evidence="2 3">
    <name type="scientific">Galdieria yellowstonensis</name>
    <dbReference type="NCBI Taxonomy" id="3028027"/>
    <lineage>
        <taxon>Eukaryota</taxon>
        <taxon>Rhodophyta</taxon>
        <taxon>Bangiophyceae</taxon>
        <taxon>Galdieriales</taxon>
        <taxon>Galdieriaceae</taxon>
        <taxon>Galdieria</taxon>
    </lineage>
</organism>
<dbReference type="AlphaFoldDB" id="A0AAV9INQ6"/>
<accession>A0AAV9INQ6</accession>
<feature type="transmembrane region" description="Helical" evidence="1">
    <location>
        <begin position="231"/>
        <end position="255"/>
    </location>
</feature>
<keyword evidence="1" id="KW-1133">Transmembrane helix</keyword>